<dbReference type="Proteomes" id="UP000824782">
    <property type="component" value="Unassembled WGS sequence"/>
</dbReference>
<organism evidence="1 2">
    <name type="scientific">Engystomops pustulosus</name>
    <name type="common">Tungara frog</name>
    <name type="synonym">Physalaemus pustulosus</name>
    <dbReference type="NCBI Taxonomy" id="76066"/>
    <lineage>
        <taxon>Eukaryota</taxon>
        <taxon>Metazoa</taxon>
        <taxon>Chordata</taxon>
        <taxon>Craniata</taxon>
        <taxon>Vertebrata</taxon>
        <taxon>Euteleostomi</taxon>
        <taxon>Amphibia</taxon>
        <taxon>Batrachia</taxon>
        <taxon>Anura</taxon>
        <taxon>Neobatrachia</taxon>
        <taxon>Hyloidea</taxon>
        <taxon>Leptodactylidae</taxon>
        <taxon>Leiuperinae</taxon>
        <taxon>Engystomops</taxon>
    </lineage>
</organism>
<comment type="caution">
    <text evidence="1">The sequence shown here is derived from an EMBL/GenBank/DDBJ whole genome shotgun (WGS) entry which is preliminary data.</text>
</comment>
<gene>
    <name evidence="1" type="ORF">GDO81_028180</name>
</gene>
<sequence length="116" mass="13357">MFVKELYTKNIKRSRAEFGQKEYQLKADFTRAESALANFPSEDNRKRVMLAREALHKFMVEKAQHRAFFQAQDSFVEGSKSGRHLANKIQNYNGKMSITALRKGEGGVTRELSEIL</sequence>
<name>A0AAV6YP90_ENGPU</name>
<evidence type="ECO:0000313" key="2">
    <source>
        <dbReference type="Proteomes" id="UP000824782"/>
    </source>
</evidence>
<dbReference type="EMBL" id="WNYA01062417">
    <property type="protein sequence ID" value="KAG8535603.1"/>
    <property type="molecule type" value="Genomic_DNA"/>
</dbReference>
<proteinExistence type="predicted"/>
<keyword evidence="2" id="KW-1185">Reference proteome</keyword>
<protein>
    <submittedName>
        <fullName evidence="1">Uncharacterized protein</fullName>
    </submittedName>
</protein>
<reference evidence="1" key="1">
    <citation type="thesis" date="2020" institute="ProQuest LLC" country="789 East Eisenhower Parkway, Ann Arbor, MI, USA">
        <title>Comparative Genomics and Chromosome Evolution.</title>
        <authorList>
            <person name="Mudd A.B."/>
        </authorList>
    </citation>
    <scope>NUCLEOTIDE SEQUENCE</scope>
    <source>
        <strain evidence="1">237g6f4</strain>
        <tissue evidence="1">Blood</tissue>
    </source>
</reference>
<evidence type="ECO:0000313" key="1">
    <source>
        <dbReference type="EMBL" id="KAG8535603.1"/>
    </source>
</evidence>
<accession>A0AAV6YP90</accession>
<dbReference type="AlphaFoldDB" id="A0AAV6YP90"/>